<dbReference type="EMBL" id="NKXS01003489">
    <property type="protein sequence ID" value="PIN09629.1"/>
    <property type="molecule type" value="Genomic_DNA"/>
</dbReference>
<dbReference type="PROSITE" id="PS50217">
    <property type="entry name" value="BZIP"/>
    <property type="match status" value="1"/>
</dbReference>
<sequence length="185" mass="21583">MEDFNARNVTEWKQMKTKIPLAPPHKSSSLPMLGQLSNPKITVTLDEAIKYGLNRKSDPNMDKKKLRRTISNRLSAQRSRMKKAQYINDMEKMVNDLEDMISALTSQLKNYKEKWKLLLIQNDSLQKLIEIYSNESKLRAMELEQKQIQVNNLKELEKITVNKNINNDQLAMQSYPNLGFRENGL</sequence>
<feature type="domain" description="BZIP" evidence="5">
    <location>
        <begin position="62"/>
        <end position="114"/>
    </location>
</feature>
<dbReference type="InterPro" id="IPR004827">
    <property type="entry name" value="bZIP"/>
</dbReference>
<dbReference type="InterPro" id="IPR046347">
    <property type="entry name" value="bZIP_sf"/>
</dbReference>
<dbReference type="PANTHER" id="PTHR46391:SF17">
    <property type="entry name" value="BASIC LEUCINE ZIPPER 19-LIKE"/>
    <property type="match status" value="1"/>
</dbReference>
<dbReference type="GO" id="GO:0045893">
    <property type="term" value="P:positive regulation of DNA-templated transcription"/>
    <property type="evidence" value="ECO:0007669"/>
    <property type="project" value="TreeGrafter"/>
</dbReference>
<dbReference type="SUPFAM" id="SSF57959">
    <property type="entry name" value="Leucine zipper domain"/>
    <property type="match status" value="1"/>
</dbReference>
<organism evidence="6 7">
    <name type="scientific">Handroanthus impetiginosus</name>
    <dbReference type="NCBI Taxonomy" id="429701"/>
    <lineage>
        <taxon>Eukaryota</taxon>
        <taxon>Viridiplantae</taxon>
        <taxon>Streptophyta</taxon>
        <taxon>Embryophyta</taxon>
        <taxon>Tracheophyta</taxon>
        <taxon>Spermatophyta</taxon>
        <taxon>Magnoliopsida</taxon>
        <taxon>eudicotyledons</taxon>
        <taxon>Gunneridae</taxon>
        <taxon>Pentapetalae</taxon>
        <taxon>asterids</taxon>
        <taxon>lamiids</taxon>
        <taxon>Lamiales</taxon>
        <taxon>Bignoniaceae</taxon>
        <taxon>Crescentiina</taxon>
        <taxon>Tabebuia alliance</taxon>
        <taxon>Handroanthus</taxon>
    </lineage>
</organism>
<dbReference type="STRING" id="429701.A0A2G9GWH1"/>
<evidence type="ECO:0000256" key="4">
    <source>
        <dbReference type="SAM" id="Coils"/>
    </source>
</evidence>
<evidence type="ECO:0000313" key="7">
    <source>
        <dbReference type="Proteomes" id="UP000231279"/>
    </source>
</evidence>
<proteinExistence type="predicted"/>
<feature type="coiled-coil region" evidence="4">
    <location>
        <begin position="87"/>
        <end position="114"/>
    </location>
</feature>
<evidence type="ECO:0000256" key="3">
    <source>
        <dbReference type="ARBA" id="ARBA00023242"/>
    </source>
</evidence>
<dbReference type="Proteomes" id="UP000231279">
    <property type="component" value="Unassembled WGS sequence"/>
</dbReference>
<dbReference type="PANTHER" id="PTHR46391">
    <property type="entry name" value="BASIC LEUCINE ZIPPER 34"/>
    <property type="match status" value="1"/>
</dbReference>
<keyword evidence="1" id="KW-0805">Transcription regulation</keyword>
<evidence type="ECO:0000313" key="6">
    <source>
        <dbReference type="EMBL" id="PIN09629.1"/>
    </source>
</evidence>
<dbReference type="InterPro" id="IPR052483">
    <property type="entry name" value="bZIP_transcription_regulators"/>
</dbReference>
<accession>A0A2G9GWH1</accession>
<dbReference type="Gene3D" id="1.20.5.170">
    <property type="match status" value="1"/>
</dbReference>
<protein>
    <recommendedName>
        <fullName evidence="5">BZIP domain-containing protein</fullName>
    </recommendedName>
</protein>
<dbReference type="GO" id="GO:0005634">
    <property type="term" value="C:nucleus"/>
    <property type="evidence" value="ECO:0007669"/>
    <property type="project" value="TreeGrafter"/>
</dbReference>
<dbReference type="GO" id="GO:0003677">
    <property type="term" value="F:DNA binding"/>
    <property type="evidence" value="ECO:0007669"/>
    <property type="project" value="TreeGrafter"/>
</dbReference>
<evidence type="ECO:0000256" key="1">
    <source>
        <dbReference type="ARBA" id="ARBA00023015"/>
    </source>
</evidence>
<dbReference type="PROSITE" id="PS00036">
    <property type="entry name" value="BZIP_BASIC"/>
    <property type="match status" value="1"/>
</dbReference>
<name>A0A2G9GWH1_9LAMI</name>
<dbReference type="CDD" id="cd14703">
    <property type="entry name" value="bZIP_plant_RF2"/>
    <property type="match status" value="1"/>
</dbReference>
<reference evidence="7" key="1">
    <citation type="journal article" date="2018" name="Gigascience">
        <title>Genome assembly of the Pink Ipe (Handroanthus impetiginosus, Bignoniaceae), a highly valued, ecologically keystone Neotropical timber forest tree.</title>
        <authorList>
            <person name="Silva-Junior O.B."/>
            <person name="Grattapaglia D."/>
            <person name="Novaes E."/>
            <person name="Collevatti R.G."/>
        </authorList>
    </citation>
    <scope>NUCLEOTIDE SEQUENCE [LARGE SCALE GENOMIC DNA]</scope>
    <source>
        <strain evidence="7">cv. UFG-1</strain>
    </source>
</reference>
<gene>
    <name evidence="6" type="ORF">CDL12_17785</name>
</gene>
<dbReference type="OrthoDB" id="552661at2759"/>
<comment type="caution">
    <text evidence="6">The sequence shown here is derived from an EMBL/GenBank/DDBJ whole genome shotgun (WGS) entry which is preliminary data.</text>
</comment>
<keyword evidence="7" id="KW-1185">Reference proteome</keyword>
<keyword evidence="2" id="KW-0804">Transcription</keyword>
<dbReference type="SMART" id="SM00338">
    <property type="entry name" value="BRLZ"/>
    <property type="match status" value="1"/>
</dbReference>
<evidence type="ECO:0000259" key="5">
    <source>
        <dbReference type="PROSITE" id="PS50217"/>
    </source>
</evidence>
<dbReference type="InterPro" id="IPR044759">
    <property type="entry name" value="bZIP_RF2"/>
</dbReference>
<dbReference type="Pfam" id="PF00170">
    <property type="entry name" value="bZIP_1"/>
    <property type="match status" value="1"/>
</dbReference>
<keyword evidence="4" id="KW-0175">Coiled coil</keyword>
<evidence type="ECO:0000256" key="2">
    <source>
        <dbReference type="ARBA" id="ARBA00023163"/>
    </source>
</evidence>
<dbReference type="GO" id="GO:0003700">
    <property type="term" value="F:DNA-binding transcription factor activity"/>
    <property type="evidence" value="ECO:0007669"/>
    <property type="project" value="InterPro"/>
</dbReference>
<keyword evidence="3" id="KW-0539">Nucleus</keyword>
<dbReference type="AlphaFoldDB" id="A0A2G9GWH1"/>